<name>A0AA47HXI3_9GAMM</name>
<dbReference type="PIRSF" id="PIRSF034565">
    <property type="entry name" value="UCP034565"/>
    <property type="match status" value="1"/>
</dbReference>
<reference evidence="1" key="1">
    <citation type="submission" date="2022-11" db="EMBL/GenBank/DDBJ databases">
        <title>Genomic of Pseudomonas TF18.</title>
        <authorList>
            <person name="Liu T."/>
        </authorList>
    </citation>
    <scope>NUCLEOTIDE SEQUENCE</scope>
    <source>
        <strain evidence="1">TF18</strain>
    </source>
</reference>
<dbReference type="InterPro" id="IPR017029">
    <property type="entry name" value="Phage_head_put"/>
</dbReference>
<gene>
    <name evidence="1" type="ORF">OSV15_16045</name>
</gene>
<organism evidence="1 2">
    <name type="scientific">Stutzerimonas frequens</name>
    <dbReference type="NCBI Taxonomy" id="2968969"/>
    <lineage>
        <taxon>Bacteria</taxon>
        <taxon>Pseudomonadati</taxon>
        <taxon>Pseudomonadota</taxon>
        <taxon>Gammaproteobacteria</taxon>
        <taxon>Pseudomonadales</taxon>
        <taxon>Pseudomonadaceae</taxon>
        <taxon>Stutzerimonas</taxon>
    </lineage>
</organism>
<dbReference type="RefSeq" id="WP_267930799.1">
    <property type="nucleotide sequence ID" value="NZ_CP113257.1"/>
</dbReference>
<accession>A0AA47HXI3</accession>
<protein>
    <recommendedName>
        <fullName evidence="3">Phage head morphogenesis domain-containing protein</fullName>
    </recommendedName>
</protein>
<evidence type="ECO:0000313" key="2">
    <source>
        <dbReference type="Proteomes" id="UP001164632"/>
    </source>
</evidence>
<sequence length="371" mass="41096">MATVNERLFDELTAHAVDLQQYSDGVARRMIALLNRVDADLSAELAAALERMPADSFTVERLEALLGSVRQLNAAAYASVTEALQSELRAFAAYEAGYQSSLYQSVIPAAVQVRYSIASVSPNQVYSAAMSRPFQGRLLKDWASNIEAGRMTKIRDAIRIGYVEGKTASEIVRAIRGARAAGYADGLLQRPRRDLMAVVQTAISHTAQVAREQFNDANRDLIKAEVWRSTLDTKVSEPCRIRDSLRYEAGTHKPIGHKVPWLQGPGRIHWNCRSTSTPVTKSWRELGIPIDEISPSDRASMDGQVPAETTFASWLQRQSPARQDQVLGPERGRLIREGGLKLPDLYSPNGRYLTLEELRERDAASFAKLAA</sequence>
<evidence type="ECO:0008006" key="3">
    <source>
        <dbReference type="Google" id="ProtNLM"/>
    </source>
</evidence>
<dbReference type="EMBL" id="CP113257">
    <property type="protein sequence ID" value="WAE51180.1"/>
    <property type="molecule type" value="Genomic_DNA"/>
</dbReference>
<evidence type="ECO:0000313" key="1">
    <source>
        <dbReference type="EMBL" id="WAE51180.1"/>
    </source>
</evidence>
<dbReference type="AlphaFoldDB" id="A0AA47HXI3"/>
<dbReference type="Proteomes" id="UP001164632">
    <property type="component" value="Chromosome"/>
</dbReference>
<proteinExistence type="predicted"/>